<comment type="caution">
    <text evidence="2">The sequence shown here is derived from an EMBL/GenBank/DDBJ whole genome shotgun (WGS) entry which is preliminary data.</text>
</comment>
<evidence type="ECO:0000313" key="3">
    <source>
        <dbReference type="Proteomes" id="UP000078348"/>
    </source>
</evidence>
<protein>
    <submittedName>
        <fullName evidence="2">Uncharacterized protein</fullName>
    </submittedName>
</protein>
<keyword evidence="1" id="KW-0472">Membrane</keyword>
<keyword evidence="3" id="KW-1185">Reference proteome</keyword>
<organism evidence="2 3">
    <name type="scientific">Blastocystis sp. subtype 1 (strain ATCC 50177 / NandII)</name>
    <dbReference type="NCBI Taxonomy" id="478820"/>
    <lineage>
        <taxon>Eukaryota</taxon>
        <taxon>Sar</taxon>
        <taxon>Stramenopiles</taxon>
        <taxon>Bigyra</taxon>
        <taxon>Opalozoa</taxon>
        <taxon>Opalinata</taxon>
        <taxon>Blastocystidae</taxon>
        <taxon>Blastocystis</taxon>
    </lineage>
</organism>
<feature type="transmembrane region" description="Helical" evidence="1">
    <location>
        <begin position="95"/>
        <end position="117"/>
    </location>
</feature>
<name>A0A196SGQ6_BLAHN</name>
<evidence type="ECO:0000313" key="2">
    <source>
        <dbReference type="EMBL" id="OAO15337.1"/>
    </source>
</evidence>
<evidence type="ECO:0000256" key="1">
    <source>
        <dbReference type="SAM" id="Phobius"/>
    </source>
</evidence>
<keyword evidence="1" id="KW-1133">Transmembrane helix</keyword>
<dbReference type="AlphaFoldDB" id="A0A196SGQ6"/>
<feature type="transmembrane region" description="Helical" evidence="1">
    <location>
        <begin position="35"/>
        <end position="59"/>
    </location>
</feature>
<accession>A0A196SGQ6</accession>
<gene>
    <name evidence="2" type="ORF">AV274_2925</name>
</gene>
<proteinExistence type="predicted"/>
<dbReference type="Proteomes" id="UP000078348">
    <property type="component" value="Unassembled WGS sequence"/>
</dbReference>
<keyword evidence="1" id="KW-0812">Transmembrane</keyword>
<sequence length="327" mass="37430">MVAAVFTKRLATLPSQTPDWSPPSVACINTFDLQFYGFVLMLGEWLLTFVWLGIVLNVFPHMRFKNISTSCRVSLCLVAICFEILKSEFGMYGTLFYYHTIICSIVNIIATSFALLFNLGPLSVLRANNRKNLMPTIPDLSEGTFNYIMSVTTFQKNRAIIHINFIRYNLRIGRKAFNSLLLKQYKDSLKLYLSNIAQHPEGENMVARMLIAMDSYGFIRKFIPRLPSTLLVLGYKKKLEEGVSLFELVSIEYKGDSHICYYYADLTALGYRLNDNQKKSIAWLLSELNECVVSQVRTFAVNNYIKAGLSENVRLGVLRRTRTRLRG</sequence>
<reference evidence="2 3" key="1">
    <citation type="submission" date="2016-05" db="EMBL/GenBank/DDBJ databases">
        <title>Nuclear genome of Blastocystis sp. subtype 1 NandII.</title>
        <authorList>
            <person name="Gentekaki E."/>
            <person name="Curtis B."/>
            <person name="Stairs C."/>
            <person name="Eme L."/>
            <person name="Herman E."/>
            <person name="Klimes V."/>
            <person name="Arias M.C."/>
            <person name="Elias M."/>
            <person name="Hilliou F."/>
            <person name="Klute M."/>
            <person name="Malik S.-B."/>
            <person name="Pightling A."/>
            <person name="Rachubinski R."/>
            <person name="Salas D."/>
            <person name="Schlacht A."/>
            <person name="Suga H."/>
            <person name="Archibald J."/>
            <person name="Ball S.G."/>
            <person name="Clark G."/>
            <person name="Dacks J."/>
            <person name="Van Der Giezen M."/>
            <person name="Tsaousis A."/>
            <person name="Roger A."/>
        </authorList>
    </citation>
    <scope>NUCLEOTIDE SEQUENCE [LARGE SCALE GENOMIC DNA]</scope>
    <source>
        <strain evidence="3">ATCC 50177 / NandII</strain>
    </source>
</reference>
<dbReference type="EMBL" id="LXWW01000149">
    <property type="protein sequence ID" value="OAO15337.1"/>
    <property type="molecule type" value="Genomic_DNA"/>
</dbReference>